<sequence length="250" mass="28996">MLRIGEIDTEKGKKKLNLDGRLYVFDKLNSTGTIKFWRCEFKMGDDKCKGRMWTTLEDEFIRMVTPHTCEHNPARIVAHEVKTGIKRRAVETMEPPTVVRALVLENTSSPALAEVPSKQATNKQEQFLLSDSGVYYEAGNENPQRILIFARESNRDWSFLMEHCYGDGTFSLSPPLFYQIYVILARRDRWVFPVCHALLTCKTQATYERMFNMLRASWPTFNPTSFSIDFESAVTNLQNEENIVKRMRGF</sequence>
<dbReference type="AlphaFoldDB" id="A0A1I8BT86"/>
<evidence type="ECO:0000259" key="4">
    <source>
        <dbReference type="Pfam" id="PF04500"/>
    </source>
</evidence>
<evidence type="ECO:0000313" key="6">
    <source>
        <dbReference type="WBParaSite" id="MhA1_Contig565.frz3.gene5"/>
    </source>
</evidence>
<keyword evidence="3" id="KW-0862">Zinc</keyword>
<keyword evidence="5" id="KW-1185">Reference proteome</keyword>
<dbReference type="WBParaSite" id="MhA1_Contig565.frz3.gene5">
    <property type="protein sequence ID" value="MhA1_Contig565.frz3.gene5"/>
    <property type="gene ID" value="MhA1_Contig565.frz3.gene5"/>
</dbReference>
<dbReference type="InterPro" id="IPR007588">
    <property type="entry name" value="Znf_FLYWCH"/>
</dbReference>
<evidence type="ECO:0000256" key="1">
    <source>
        <dbReference type="ARBA" id="ARBA00022723"/>
    </source>
</evidence>
<keyword evidence="2" id="KW-0863">Zinc-finger</keyword>
<feature type="domain" description="FLYWCH-type" evidence="4">
    <location>
        <begin position="8"/>
        <end position="68"/>
    </location>
</feature>
<protein>
    <submittedName>
        <fullName evidence="6">FLYWCH-type domain-containing protein</fullName>
    </submittedName>
</protein>
<organism evidence="5 6">
    <name type="scientific">Meloidogyne hapla</name>
    <name type="common">Root-knot nematode worm</name>
    <dbReference type="NCBI Taxonomy" id="6305"/>
    <lineage>
        <taxon>Eukaryota</taxon>
        <taxon>Metazoa</taxon>
        <taxon>Ecdysozoa</taxon>
        <taxon>Nematoda</taxon>
        <taxon>Chromadorea</taxon>
        <taxon>Rhabditida</taxon>
        <taxon>Tylenchina</taxon>
        <taxon>Tylenchomorpha</taxon>
        <taxon>Tylenchoidea</taxon>
        <taxon>Meloidogynidae</taxon>
        <taxon>Meloidogyninae</taxon>
        <taxon>Meloidogyne</taxon>
    </lineage>
</organism>
<dbReference type="Pfam" id="PF04500">
    <property type="entry name" value="FLYWCH"/>
    <property type="match status" value="1"/>
</dbReference>
<keyword evidence="1" id="KW-0479">Metal-binding</keyword>
<evidence type="ECO:0000256" key="3">
    <source>
        <dbReference type="ARBA" id="ARBA00022833"/>
    </source>
</evidence>
<accession>A0A1I8BT86</accession>
<dbReference type="Gene3D" id="2.20.25.240">
    <property type="match status" value="1"/>
</dbReference>
<dbReference type="GO" id="GO:0008270">
    <property type="term" value="F:zinc ion binding"/>
    <property type="evidence" value="ECO:0007669"/>
    <property type="project" value="UniProtKB-KW"/>
</dbReference>
<name>A0A1I8BT86_MELHA</name>
<reference evidence="6" key="1">
    <citation type="submission" date="2016-11" db="UniProtKB">
        <authorList>
            <consortium name="WormBaseParasite"/>
        </authorList>
    </citation>
    <scope>IDENTIFICATION</scope>
</reference>
<evidence type="ECO:0000256" key="2">
    <source>
        <dbReference type="ARBA" id="ARBA00022771"/>
    </source>
</evidence>
<proteinExistence type="predicted"/>
<dbReference type="Proteomes" id="UP000095281">
    <property type="component" value="Unplaced"/>
</dbReference>
<evidence type="ECO:0000313" key="5">
    <source>
        <dbReference type="Proteomes" id="UP000095281"/>
    </source>
</evidence>